<dbReference type="AlphaFoldDB" id="A0A6G4A3T2"/>
<dbReference type="EMBL" id="JAAIKC010000010">
    <property type="protein sequence ID" value="NEW08594.1"/>
    <property type="molecule type" value="Genomic_DNA"/>
</dbReference>
<reference evidence="1" key="1">
    <citation type="submission" date="2020-02" db="EMBL/GenBank/DDBJ databases">
        <authorList>
            <person name="Shen X.-R."/>
            <person name="Zhang Y.-X."/>
        </authorList>
    </citation>
    <scope>NUCLEOTIDE SEQUENCE</scope>
    <source>
        <strain evidence="1">SYP-B3998</strain>
    </source>
</reference>
<accession>A0A6G4A3T2</accession>
<proteinExistence type="predicted"/>
<organism evidence="1">
    <name type="scientific">Paenibacillus sp. SYP-B3998</name>
    <dbReference type="NCBI Taxonomy" id="2678564"/>
    <lineage>
        <taxon>Bacteria</taxon>
        <taxon>Bacillati</taxon>
        <taxon>Bacillota</taxon>
        <taxon>Bacilli</taxon>
        <taxon>Bacillales</taxon>
        <taxon>Paenibacillaceae</taxon>
        <taxon>Paenibacillus</taxon>
    </lineage>
</organism>
<gene>
    <name evidence="1" type="ORF">GK047_21580</name>
</gene>
<dbReference type="RefSeq" id="WP_163951617.1">
    <property type="nucleotide sequence ID" value="NZ_JAAIKC010000010.1"/>
</dbReference>
<evidence type="ECO:0000313" key="1">
    <source>
        <dbReference type="EMBL" id="NEW08594.1"/>
    </source>
</evidence>
<protein>
    <submittedName>
        <fullName evidence="1">Uncharacterized protein</fullName>
    </submittedName>
</protein>
<comment type="caution">
    <text evidence="1">The sequence shown here is derived from an EMBL/GenBank/DDBJ whole genome shotgun (WGS) entry which is preliminary data.</text>
</comment>
<sequence length="155" mass="18244">MYKISREKDFPEICPYAYAYIFWKESFYNINPFYSERVANNHFNDWINIASDYAAKGIRPVTKYDDFNNSDLFSFVINENDDGLNSTLEYYVSKNREVVASMKKNQIICPYKEKKYKKNEISHLPVRLSINSGFDNEKRAAEKYLAGLKIISIVK</sequence>
<name>A0A6G4A3T2_9BACL</name>